<accession>A0A0A2TFN3</accession>
<reference evidence="1 2" key="1">
    <citation type="journal article" date="2015" name="Stand. Genomic Sci.">
        <title>High quality draft genome sequence of the moderately halophilic bacterium Pontibacillus yanchengensis Y32(T) and comparison among Pontibacillus genomes.</title>
        <authorList>
            <person name="Huang J."/>
            <person name="Qiao Z.X."/>
            <person name="Tang J.W."/>
            <person name="Wang G."/>
        </authorList>
    </citation>
    <scope>NUCLEOTIDE SEQUENCE [LARGE SCALE GENOMIC DNA]</scope>
    <source>
        <strain evidence="1 2">Y32</strain>
    </source>
</reference>
<dbReference type="SUPFAM" id="SSF101898">
    <property type="entry name" value="NHL repeat"/>
    <property type="match status" value="1"/>
</dbReference>
<comment type="caution">
    <text evidence="1">The sequence shown here is derived from an EMBL/GenBank/DDBJ whole genome shotgun (WGS) entry which is preliminary data.</text>
</comment>
<dbReference type="RefSeq" id="WP_036815059.1">
    <property type="nucleotide sequence ID" value="NZ_AVBF01000001.1"/>
</dbReference>
<dbReference type="STRING" id="1385514.N782_00315"/>
<gene>
    <name evidence="1" type="ORF">N782_00315</name>
</gene>
<name>A0A0A2TFN3_9BACI</name>
<dbReference type="eggNOG" id="ENOG5032SVT">
    <property type="taxonomic scope" value="Bacteria"/>
</dbReference>
<dbReference type="Proteomes" id="UP000030147">
    <property type="component" value="Unassembled WGS sequence"/>
</dbReference>
<evidence type="ECO:0000313" key="2">
    <source>
        <dbReference type="Proteomes" id="UP000030147"/>
    </source>
</evidence>
<organism evidence="1 2">
    <name type="scientific">Pontibacillus yanchengensis Y32</name>
    <dbReference type="NCBI Taxonomy" id="1385514"/>
    <lineage>
        <taxon>Bacteria</taxon>
        <taxon>Bacillati</taxon>
        <taxon>Bacillota</taxon>
        <taxon>Bacilli</taxon>
        <taxon>Bacillales</taxon>
        <taxon>Bacillaceae</taxon>
        <taxon>Pontibacillus</taxon>
    </lineage>
</organism>
<evidence type="ECO:0000313" key="1">
    <source>
        <dbReference type="EMBL" id="KGP74672.1"/>
    </source>
</evidence>
<protein>
    <submittedName>
        <fullName evidence="1">Uncharacterized protein</fullName>
    </submittedName>
</protein>
<keyword evidence="2" id="KW-1185">Reference proteome</keyword>
<proteinExistence type="predicted"/>
<dbReference type="EMBL" id="AVBF01000001">
    <property type="protein sequence ID" value="KGP74672.1"/>
    <property type="molecule type" value="Genomic_DNA"/>
</dbReference>
<dbReference type="OrthoDB" id="9808976at2"/>
<sequence length="325" mass="37893">MNTIFVTGAIQKKQAHSLQGYNKYEVARILELDVERIEVVNDYNYSSPKDVIPKEEISIVFKAGTLQGDYIHVCTTTEVMTLHAETLEKVNYFSHKSFNDLHHVRMTKNGNYLVVNTGLDLLMEFSYEGELLAQWPVHDDVETYNSDVDYRKIPSTKPHTSHPNYVTILDNHYWVTRFKQKDAINIHNNNKAKINIEGMHDGIAYKNFIYYTTVNGHIVKYDTVTHTYEDYDLNKLEESFITTFKALGWCRGLKVVDEETVIVGFSRLRPTKQKDYTQWLNGNIDKLKSSRHLPTRIAKYNLKKKEKMWEINLEKQGLNVVFSIL</sequence>
<dbReference type="AlphaFoldDB" id="A0A0A2TFN3"/>